<evidence type="ECO:0000256" key="9">
    <source>
        <dbReference type="SAM" id="Phobius"/>
    </source>
</evidence>
<dbReference type="Proteomes" id="UP000015464">
    <property type="component" value="Unassembled WGS sequence"/>
</dbReference>
<sequence length="1436" mass="162621">MMSFHFSFPKIEFQRILTCLLRQWQLHFLLFLFTFTNLFLIRCIFQPKFLSKKVRRVFSKHRFIEISQIFLSCIACVLSLWIHPTTPWFPLQVLLHIELFCFYVISSRDHLQAPLFCNLSILYCFSLFTFSVLNVDYLSRFASEQLQLSTFPRLLNIFGNHIHVSYIAVLFLLNLFPLFTPRVWYPIRPNVLPDIPSTEQTCSLFSLIFTYGWLNNIIWKAWKSPVSLADMPALPNTDQTLIWFSVFQKYRKKGLLTMVLCSLRSNILCLVLLSVIVSLTTFISPYAIKNLLQYLQNHQDDSSNYPIHLLLMLLFGPYVASVIKEYSVHISRRFMLRTKAGISQLIYEKVIHSKISQITMDGSQANIDHIYNLLASDVDNIANMREFIGFIVRGPIDVGIAMFFLYQLLGWSAYVGVLLAIVSALLPLLISSKLAELTSISNRSSDDRIRFTTEVLRSIKVTKFFGWEKPMLQRIQQKRNSEIANIWKLNLFDITFKSCMKIAPFLSMFITFATFTKIMERELSPSIAFTSISLFSVLRNQFITLSGILRQMIQFRVSLNRISLFLAKGIEPEQNPLDFEGISFRHASLSWCPFPSSAQFQLRDLNFTIPRSQFTLVVGATGSGKSTLAAAILGELHLTSGEMNVPLREECVGYVPQTSWLRNDTIRANILFGETFDEYRYYKVIEACCLEVDFERLQAGDLTFVQSNGFSLSGGQKQRISLARALYSNANVYIFDDIFSALDIATSKKVYKNCFDSGLLKGKTVILFTHNINMCLSIADIVILLENATAKLLPSKEVKQQLPSSLFSQNNDNSHYSSQTTFLSDPYENFHEENLVSSEEEISPEVSNAIKPSLPSLAFQYMRCFGSTSFLTLCALFVVLTQVMIACIDFWMALWSGQSHKGLMLPFPMSFLQGYAFLLIFYFFIDLIRGIFFSTGGRKASRSIHERVSEHVFCSPLQWFEKTAIGRVINRFSKDISSVDNYLWVSIENILCCLMALLVGLGNVTIVMPVFIAPAIFVCIVVYGFAYVYSKAQKQLTACSSSQISPVFSLLGETLSGLTVIRAFRKEEAFEIENMAVLDNMLQSQFVSYAINRWLAIRTDGISGLVGFLTAFIALWKQNIPTELVGFSLNSAVGLNLCVLVFVRASNELITHLNSYRRLNDYINLPLEEDSTACHSHSQDDEWPRLGSLNVQELTVQYGMNSPPVLEGVTFEVVPKEKLAIVGRTGSGKSTLGLSLLRFTNQTRGNIEIDGVDVNTLQLETLRQRVSLIPQDPVLISGTVRSNLDPFEYVSDEELNAVLKVTSCETLVTSASGSAGSSFAIHLDTPVETGGTNFSQGQRQILALARALVRKSRIIILDESTASVDDATDRRIQEMLRVVFRDATVLCIAHRIKTVLDYDKILVLDSGKVIEYGSPKSLFLKRGSFWKMCQQSQISL</sequence>
<dbReference type="PROSITE" id="PS50929">
    <property type="entry name" value="ABC_TM1F"/>
    <property type="match status" value="2"/>
</dbReference>
<evidence type="ECO:0000256" key="1">
    <source>
        <dbReference type="ARBA" id="ARBA00004141"/>
    </source>
</evidence>
<dbReference type="GO" id="GO:0005783">
    <property type="term" value="C:endoplasmic reticulum"/>
    <property type="evidence" value="ECO:0007669"/>
    <property type="project" value="EnsemblFungi"/>
</dbReference>
<evidence type="ECO:0000256" key="4">
    <source>
        <dbReference type="ARBA" id="ARBA00022737"/>
    </source>
</evidence>
<dbReference type="PROSITE" id="PS50893">
    <property type="entry name" value="ABC_TRANSPORTER_2"/>
    <property type="match status" value="2"/>
</dbReference>
<dbReference type="CDD" id="cd03244">
    <property type="entry name" value="ABCC_MRP_domain2"/>
    <property type="match status" value="1"/>
</dbReference>
<keyword evidence="4" id="KW-0677">Repeat</keyword>
<feature type="transmembrane region" description="Helical" evidence="9">
    <location>
        <begin position="387"/>
        <end position="405"/>
    </location>
</feature>
<dbReference type="FunFam" id="1.20.1560.10:FF:000013">
    <property type="entry name" value="ABC transporter C family member 2"/>
    <property type="match status" value="1"/>
</dbReference>
<dbReference type="InterPro" id="IPR027417">
    <property type="entry name" value="P-loop_NTPase"/>
</dbReference>
<evidence type="ECO:0000259" key="11">
    <source>
        <dbReference type="PROSITE" id="PS50929"/>
    </source>
</evidence>
<feature type="transmembrane region" description="Helical" evidence="9">
    <location>
        <begin position="914"/>
        <end position="932"/>
    </location>
</feature>
<feature type="transmembrane region" description="Helical" evidence="9">
    <location>
        <begin position="24"/>
        <end position="45"/>
    </location>
</feature>
<organism evidence="12 13">
    <name type="scientific">Schizosaccharomyces cryophilus (strain OY26 / ATCC MYA-4695 / CBS 11777 / NBRC 106824 / NRRL Y48691)</name>
    <name type="common">Fission yeast</name>
    <dbReference type="NCBI Taxonomy" id="653667"/>
    <lineage>
        <taxon>Eukaryota</taxon>
        <taxon>Fungi</taxon>
        <taxon>Dikarya</taxon>
        <taxon>Ascomycota</taxon>
        <taxon>Taphrinomycotina</taxon>
        <taxon>Schizosaccharomycetes</taxon>
        <taxon>Schizosaccharomycetales</taxon>
        <taxon>Schizosaccharomycetaceae</taxon>
        <taxon>Schizosaccharomyces</taxon>
    </lineage>
</organism>
<dbReference type="PANTHER" id="PTHR24223">
    <property type="entry name" value="ATP-BINDING CASSETTE SUB-FAMILY C"/>
    <property type="match status" value="1"/>
</dbReference>
<keyword evidence="6" id="KW-0067">ATP-binding</keyword>
<evidence type="ECO:0000313" key="13">
    <source>
        <dbReference type="Proteomes" id="UP000015464"/>
    </source>
</evidence>
<feature type="domain" description="ABC transporter" evidence="10">
    <location>
        <begin position="1189"/>
        <end position="1431"/>
    </location>
</feature>
<dbReference type="InterPro" id="IPR003439">
    <property type="entry name" value="ABC_transporter-like_ATP-bd"/>
</dbReference>
<dbReference type="InterPro" id="IPR017871">
    <property type="entry name" value="ABC_transporter-like_CS"/>
</dbReference>
<dbReference type="InterPro" id="IPR036640">
    <property type="entry name" value="ABC1_TM_sf"/>
</dbReference>
<dbReference type="HOGENOM" id="CLU_000604_27_6_1"/>
<dbReference type="InterPro" id="IPR003593">
    <property type="entry name" value="AAA+_ATPase"/>
</dbReference>
<name>S9VWB0_SCHCR</name>
<evidence type="ECO:0000256" key="2">
    <source>
        <dbReference type="ARBA" id="ARBA00022448"/>
    </source>
</evidence>
<evidence type="ECO:0000256" key="8">
    <source>
        <dbReference type="ARBA" id="ARBA00023136"/>
    </source>
</evidence>
<feature type="transmembrane region" description="Helical" evidence="9">
    <location>
        <begin position="157"/>
        <end position="179"/>
    </location>
</feature>
<feature type="transmembrane region" description="Helical" evidence="9">
    <location>
        <begin position="66"/>
        <end position="82"/>
    </location>
</feature>
<evidence type="ECO:0000313" key="12">
    <source>
        <dbReference type="EMBL" id="EPY51913.1"/>
    </source>
</evidence>
<feature type="domain" description="ABC transmembrane type-1" evidence="11">
    <location>
        <begin position="873"/>
        <end position="1158"/>
    </location>
</feature>
<dbReference type="OMA" id="AITYWLS"/>
<dbReference type="Gene3D" id="1.20.1560.10">
    <property type="entry name" value="ABC transporter type 1, transmembrane domain"/>
    <property type="match status" value="2"/>
</dbReference>
<dbReference type="InterPro" id="IPR050173">
    <property type="entry name" value="ABC_transporter_C-like"/>
</dbReference>
<keyword evidence="5" id="KW-0547">Nucleotide-binding</keyword>
<feature type="transmembrane region" description="Helical" evidence="9">
    <location>
        <begin position="1101"/>
        <end position="1118"/>
    </location>
</feature>
<feature type="transmembrane region" description="Helical" evidence="9">
    <location>
        <begin position="411"/>
        <end position="430"/>
    </location>
</feature>
<proteinExistence type="predicted"/>
<protein>
    <submittedName>
        <fullName evidence="12">ABC transporter Ybt1</fullName>
    </submittedName>
</protein>
<dbReference type="Gene3D" id="3.40.50.300">
    <property type="entry name" value="P-loop containing nucleotide triphosphate hydrolases"/>
    <property type="match status" value="2"/>
</dbReference>
<dbReference type="SUPFAM" id="SSF52540">
    <property type="entry name" value="P-loop containing nucleoside triphosphate hydrolases"/>
    <property type="match status" value="2"/>
</dbReference>
<feature type="domain" description="ABC transporter" evidence="10">
    <location>
        <begin position="577"/>
        <end position="812"/>
    </location>
</feature>
<reference evidence="12 13" key="1">
    <citation type="journal article" date="2011" name="Science">
        <title>Comparative functional genomics of the fission yeasts.</title>
        <authorList>
            <person name="Rhind N."/>
            <person name="Chen Z."/>
            <person name="Yassour M."/>
            <person name="Thompson D.A."/>
            <person name="Haas B.J."/>
            <person name="Habib N."/>
            <person name="Wapinski I."/>
            <person name="Roy S."/>
            <person name="Lin M.F."/>
            <person name="Heiman D.I."/>
            <person name="Young S.K."/>
            <person name="Furuya K."/>
            <person name="Guo Y."/>
            <person name="Pidoux A."/>
            <person name="Chen H.M."/>
            <person name="Robbertse B."/>
            <person name="Goldberg J.M."/>
            <person name="Aoki K."/>
            <person name="Bayne E.H."/>
            <person name="Berlin A.M."/>
            <person name="Desjardins C.A."/>
            <person name="Dobbs E."/>
            <person name="Dukaj L."/>
            <person name="Fan L."/>
            <person name="FitzGerald M.G."/>
            <person name="French C."/>
            <person name="Gujja S."/>
            <person name="Hansen K."/>
            <person name="Keifenheim D."/>
            <person name="Levin J.Z."/>
            <person name="Mosher R.A."/>
            <person name="Mueller C.A."/>
            <person name="Pfiffner J."/>
            <person name="Priest M."/>
            <person name="Russ C."/>
            <person name="Smialowska A."/>
            <person name="Swoboda P."/>
            <person name="Sykes S.M."/>
            <person name="Vaughn M."/>
            <person name="Vengrova S."/>
            <person name="Yoder R."/>
            <person name="Zeng Q."/>
            <person name="Allshire R."/>
            <person name="Baulcombe D."/>
            <person name="Birren B.W."/>
            <person name="Brown W."/>
            <person name="Ekwall K."/>
            <person name="Kellis M."/>
            <person name="Leatherwood J."/>
            <person name="Levin H."/>
            <person name="Margalit H."/>
            <person name="Martienssen R."/>
            <person name="Nieduszynski C.A."/>
            <person name="Spatafora J.W."/>
            <person name="Friedman N."/>
            <person name="Dalgaard J.Z."/>
            <person name="Baumann P."/>
            <person name="Niki H."/>
            <person name="Regev A."/>
            <person name="Nusbaum C."/>
        </authorList>
    </citation>
    <scope>NUCLEOTIDE SEQUENCE [LARGE SCALE GENOMIC DNA]</scope>
    <source>
        <strain evidence="13">OY26 / ATCC MYA-4695 / CBS 11777 / NBRC 106824 / NRRL Y48691</strain>
    </source>
</reference>
<dbReference type="RefSeq" id="XP_013023298.1">
    <property type="nucleotide sequence ID" value="XM_013167844.1"/>
</dbReference>
<accession>S9VWB0</accession>
<dbReference type="SMART" id="SM00382">
    <property type="entry name" value="AAA"/>
    <property type="match status" value="2"/>
</dbReference>
<dbReference type="PROSITE" id="PS00211">
    <property type="entry name" value="ABC_TRANSPORTER_1"/>
    <property type="match status" value="1"/>
</dbReference>
<feature type="transmembrane region" description="Helical" evidence="9">
    <location>
        <begin position="307"/>
        <end position="327"/>
    </location>
</feature>
<keyword evidence="7 9" id="KW-1133">Transmembrane helix</keyword>
<dbReference type="Pfam" id="PF00664">
    <property type="entry name" value="ABC_membrane"/>
    <property type="match status" value="2"/>
</dbReference>
<dbReference type="EMBL" id="KE546990">
    <property type="protein sequence ID" value="EPY51913.1"/>
    <property type="molecule type" value="Genomic_DNA"/>
</dbReference>
<feature type="transmembrane region" description="Helical" evidence="9">
    <location>
        <begin position="870"/>
        <end position="894"/>
    </location>
</feature>
<keyword evidence="8 9" id="KW-0472">Membrane</keyword>
<keyword evidence="2" id="KW-0813">Transport</keyword>
<evidence type="ECO:0000256" key="3">
    <source>
        <dbReference type="ARBA" id="ARBA00022692"/>
    </source>
</evidence>
<dbReference type="CDD" id="cd18596">
    <property type="entry name" value="ABC_6TM_VMR1_D1_like"/>
    <property type="match status" value="1"/>
</dbReference>
<dbReference type="GO" id="GO:0140359">
    <property type="term" value="F:ABC-type transporter activity"/>
    <property type="evidence" value="ECO:0007669"/>
    <property type="project" value="InterPro"/>
</dbReference>
<keyword evidence="13" id="KW-1185">Reference proteome</keyword>
<dbReference type="InterPro" id="IPR011527">
    <property type="entry name" value="ABC1_TM_dom"/>
</dbReference>
<dbReference type="Pfam" id="PF00005">
    <property type="entry name" value="ABC_tran"/>
    <property type="match status" value="2"/>
</dbReference>
<dbReference type="STRING" id="653667.S9VWB0"/>
<gene>
    <name evidence="12" type="ORF">SPOG_00335</name>
</gene>
<feature type="transmembrane region" description="Helical" evidence="9">
    <location>
        <begin position="88"/>
        <end position="105"/>
    </location>
</feature>
<feature type="transmembrane region" description="Helical" evidence="9">
    <location>
        <begin position="981"/>
        <end position="1000"/>
    </location>
</feature>
<dbReference type="FunFam" id="3.40.50.300:FF:000838">
    <property type="entry name" value="ABC multidrug transporter (Eurofung)"/>
    <property type="match status" value="1"/>
</dbReference>
<dbReference type="GO" id="GO:0016020">
    <property type="term" value="C:membrane"/>
    <property type="evidence" value="ECO:0007669"/>
    <property type="project" value="UniProtKB-SubCell"/>
</dbReference>
<dbReference type="GO" id="GO:0016887">
    <property type="term" value="F:ATP hydrolysis activity"/>
    <property type="evidence" value="ECO:0007669"/>
    <property type="project" value="InterPro"/>
</dbReference>
<feature type="transmembrane region" description="Helical" evidence="9">
    <location>
        <begin position="117"/>
        <end position="137"/>
    </location>
</feature>
<feature type="domain" description="ABC transmembrane type-1" evidence="11">
    <location>
        <begin position="270"/>
        <end position="554"/>
    </location>
</feature>
<evidence type="ECO:0000259" key="10">
    <source>
        <dbReference type="PROSITE" id="PS50893"/>
    </source>
</evidence>
<dbReference type="eggNOG" id="KOG0054">
    <property type="taxonomic scope" value="Eukaryota"/>
</dbReference>
<dbReference type="GeneID" id="25034667"/>
<dbReference type="GO" id="GO:0005524">
    <property type="term" value="F:ATP binding"/>
    <property type="evidence" value="ECO:0007669"/>
    <property type="project" value="UniProtKB-KW"/>
</dbReference>
<dbReference type="CDD" id="cd18604">
    <property type="entry name" value="ABC_6TM_VMR1_D2_like"/>
    <property type="match status" value="1"/>
</dbReference>
<dbReference type="OrthoDB" id="6500128at2759"/>
<dbReference type="SUPFAM" id="SSF90123">
    <property type="entry name" value="ABC transporter transmembrane region"/>
    <property type="match status" value="2"/>
</dbReference>
<dbReference type="CDD" id="cd03250">
    <property type="entry name" value="ABCC_MRP_domain1"/>
    <property type="match status" value="1"/>
</dbReference>
<feature type="transmembrane region" description="Helical" evidence="9">
    <location>
        <begin position="1006"/>
        <end position="1029"/>
    </location>
</feature>
<evidence type="ECO:0000256" key="7">
    <source>
        <dbReference type="ARBA" id="ARBA00022989"/>
    </source>
</evidence>
<keyword evidence="3 9" id="KW-0812">Transmembrane</keyword>
<dbReference type="PANTHER" id="PTHR24223:SF444">
    <property type="entry name" value="ATP-BINDING CASSETTE TRANSPORTER ABC1"/>
    <property type="match status" value="1"/>
</dbReference>
<evidence type="ECO:0000256" key="5">
    <source>
        <dbReference type="ARBA" id="ARBA00022741"/>
    </source>
</evidence>
<evidence type="ECO:0000256" key="6">
    <source>
        <dbReference type="ARBA" id="ARBA00022840"/>
    </source>
</evidence>
<feature type="transmembrane region" description="Helical" evidence="9">
    <location>
        <begin position="267"/>
        <end position="287"/>
    </location>
</feature>
<comment type="subcellular location">
    <subcellularLocation>
        <location evidence="1">Membrane</location>
        <topology evidence="1">Multi-pass membrane protein</topology>
    </subcellularLocation>
</comment>